<evidence type="ECO:0000313" key="3">
    <source>
        <dbReference type="Proteomes" id="UP001162060"/>
    </source>
</evidence>
<protein>
    <submittedName>
        <fullName evidence="2">Uncharacterized protein</fullName>
    </submittedName>
</protein>
<organism evidence="2 3">
    <name type="scientific">Peronospora matthiolae</name>
    <dbReference type="NCBI Taxonomy" id="2874970"/>
    <lineage>
        <taxon>Eukaryota</taxon>
        <taxon>Sar</taxon>
        <taxon>Stramenopiles</taxon>
        <taxon>Oomycota</taxon>
        <taxon>Peronosporomycetes</taxon>
        <taxon>Peronosporales</taxon>
        <taxon>Peronosporaceae</taxon>
        <taxon>Peronospora</taxon>
    </lineage>
</organism>
<proteinExistence type="predicted"/>
<evidence type="ECO:0000256" key="1">
    <source>
        <dbReference type="SAM" id="MobiDB-lite"/>
    </source>
</evidence>
<evidence type="ECO:0000313" key="2">
    <source>
        <dbReference type="EMBL" id="CAK7927547.1"/>
    </source>
</evidence>
<name>A0AAV1U249_9STRA</name>
<dbReference type="AlphaFoldDB" id="A0AAV1U249"/>
<gene>
    <name evidence="2" type="ORF">PM001_LOCUS12697</name>
</gene>
<reference evidence="2" key="1">
    <citation type="submission" date="2024-01" db="EMBL/GenBank/DDBJ databases">
        <authorList>
            <person name="Webb A."/>
        </authorList>
    </citation>
    <scope>NUCLEOTIDE SEQUENCE</scope>
    <source>
        <strain evidence="2">Pm1</strain>
    </source>
</reference>
<feature type="compositionally biased region" description="Polar residues" evidence="1">
    <location>
        <begin position="17"/>
        <end position="38"/>
    </location>
</feature>
<comment type="caution">
    <text evidence="2">The sequence shown here is derived from an EMBL/GenBank/DDBJ whole genome shotgun (WGS) entry which is preliminary data.</text>
</comment>
<dbReference type="Proteomes" id="UP001162060">
    <property type="component" value="Unassembled WGS sequence"/>
</dbReference>
<accession>A0AAV1U249</accession>
<dbReference type="EMBL" id="CAKLBY020000111">
    <property type="protein sequence ID" value="CAK7927547.1"/>
    <property type="molecule type" value="Genomic_DNA"/>
</dbReference>
<feature type="region of interest" description="Disordered" evidence="1">
    <location>
        <begin position="1"/>
        <end position="64"/>
    </location>
</feature>
<sequence length="64" mass="6320">MHLRAPSPGGGDAESGAATSGTGLETATTSAHQASANADVSGMREAPRSPVPVLGIVYDGKEAR</sequence>